<organism evidence="2 3">
    <name type="scientific">Symbiobacterium thermophilum</name>
    <dbReference type="NCBI Taxonomy" id="2734"/>
    <lineage>
        <taxon>Bacteria</taxon>
        <taxon>Bacillati</taxon>
        <taxon>Bacillota</taxon>
        <taxon>Clostridia</taxon>
        <taxon>Eubacteriales</taxon>
        <taxon>Symbiobacteriaceae</taxon>
        <taxon>Symbiobacterium</taxon>
    </lineage>
</organism>
<dbReference type="Proteomes" id="UP000732377">
    <property type="component" value="Unassembled WGS sequence"/>
</dbReference>
<dbReference type="AlphaFoldDB" id="A0A953LKH8"/>
<reference evidence="2" key="1">
    <citation type="submission" date="2017-11" db="EMBL/GenBank/DDBJ databases">
        <title>Three new genomes from thermophilic consortium.</title>
        <authorList>
            <person name="Quaggio R."/>
            <person name="Amgarten D."/>
            <person name="Setubal J.C."/>
        </authorList>
    </citation>
    <scope>NUCLEOTIDE SEQUENCE</scope>
    <source>
        <strain evidence="2">ZCTH01-B2</strain>
    </source>
</reference>
<dbReference type="RefSeq" id="WP_273380156.1">
    <property type="nucleotide sequence ID" value="NZ_PIUK01000130.1"/>
</dbReference>
<dbReference type="EMBL" id="PIUK01000130">
    <property type="protein sequence ID" value="MBY6277027.1"/>
    <property type="molecule type" value="Genomic_DNA"/>
</dbReference>
<name>A0A953LKH8_SYMTR</name>
<comment type="caution">
    <text evidence="2">The sequence shown here is derived from an EMBL/GenBank/DDBJ whole genome shotgun (WGS) entry which is preliminary data.</text>
</comment>
<evidence type="ECO:0000256" key="1">
    <source>
        <dbReference type="SAM" id="MobiDB-lite"/>
    </source>
</evidence>
<gene>
    <name evidence="2" type="ORF">CWE10_12585</name>
</gene>
<protein>
    <submittedName>
        <fullName evidence="2">Uncharacterized protein</fullName>
    </submittedName>
</protein>
<evidence type="ECO:0000313" key="3">
    <source>
        <dbReference type="Proteomes" id="UP000732377"/>
    </source>
</evidence>
<evidence type="ECO:0000313" key="2">
    <source>
        <dbReference type="EMBL" id="MBY6277027.1"/>
    </source>
</evidence>
<sequence>MERHEALAIAMQLLDDPTLGQYESNRGEVGVWTDSALGKVTDLLRSALAPDGSELPDSLAKGLAAAQKLGDWGFDRNVARQIHSIVDTLLAYQEKPLRLERPELSGITSMADLYMVFCYLRRLWKVRREVAEPVARARGAAQPAMRPGRPVQQSGRTQRQEAESAPVDPRWQKLWELHQSMQARKQ</sequence>
<proteinExistence type="predicted"/>
<feature type="region of interest" description="Disordered" evidence="1">
    <location>
        <begin position="136"/>
        <end position="171"/>
    </location>
</feature>
<accession>A0A953LKH8</accession>